<dbReference type="Proteomes" id="UP000625711">
    <property type="component" value="Unassembled WGS sequence"/>
</dbReference>
<evidence type="ECO:0000313" key="2">
    <source>
        <dbReference type="Proteomes" id="UP000625711"/>
    </source>
</evidence>
<protein>
    <submittedName>
        <fullName evidence="1">Uncharacterized protein</fullName>
    </submittedName>
</protein>
<evidence type="ECO:0000313" key="1">
    <source>
        <dbReference type="EMBL" id="KAF7269597.1"/>
    </source>
</evidence>
<organism evidence="1 2">
    <name type="scientific">Rhynchophorus ferrugineus</name>
    <name type="common">Red palm weevil</name>
    <name type="synonym">Curculio ferrugineus</name>
    <dbReference type="NCBI Taxonomy" id="354439"/>
    <lineage>
        <taxon>Eukaryota</taxon>
        <taxon>Metazoa</taxon>
        <taxon>Ecdysozoa</taxon>
        <taxon>Arthropoda</taxon>
        <taxon>Hexapoda</taxon>
        <taxon>Insecta</taxon>
        <taxon>Pterygota</taxon>
        <taxon>Neoptera</taxon>
        <taxon>Endopterygota</taxon>
        <taxon>Coleoptera</taxon>
        <taxon>Polyphaga</taxon>
        <taxon>Cucujiformia</taxon>
        <taxon>Curculionidae</taxon>
        <taxon>Dryophthorinae</taxon>
        <taxon>Rhynchophorus</taxon>
    </lineage>
</organism>
<proteinExistence type="predicted"/>
<accession>A0A834HVM1</accession>
<dbReference type="AlphaFoldDB" id="A0A834HVM1"/>
<dbReference type="OrthoDB" id="6738994at2759"/>
<gene>
    <name evidence="1" type="ORF">GWI33_017374</name>
</gene>
<sequence length="176" mass="20669">MFTRSICTASIRMKLQIKRQAFDGKVNGSLLQRNLDETGYWPRPNTVKIKEQDKYRYCSTALRLLRKNMNRLMHLLILAIGVMGTSPPHPCQCWPDWQPVKDGDQWYCKNGDQSFSCNIDIPPLCICMEKGKPVELPLGETNCIHLDQYRFDNTRCEITPELEKWFGKYPQYRLYD</sequence>
<name>A0A834HVM1_RHYFE</name>
<comment type="caution">
    <text evidence="1">The sequence shown here is derived from an EMBL/GenBank/DDBJ whole genome shotgun (WGS) entry which is preliminary data.</text>
</comment>
<dbReference type="EMBL" id="JAACXV010014208">
    <property type="protein sequence ID" value="KAF7269597.1"/>
    <property type="molecule type" value="Genomic_DNA"/>
</dbReference>
<keyword evidence="2" id="KW-1185">Reference proteome</keyword>
<reference evidence="1" key="1">
    <citation type="submission" date="2020-08" db="EMBL/GenBank/DDBJ databases">
        <title>Genome sequencing and assembly of the red palm weevil Rhynchophorus ferrugineus.</title>
        <authorList>
            <person name="Dias G.B."/>
            <person name="Bergman C.M."/>
            <person name="Manee M."/>
        </authorList>
    </citation>
    <scope>NUCLEOTIDE SEQUENCE</scope>
    <source>
        <strain evidence="1">AA-2017</strain>
        <tissue evidence="1">Whole larva</tissue>
    </source>
</reference>